<sequence length="458" mass="50080">MRSAACGDKTRAGRHIKKSSLVPRAIGKPEAKRQSDPSGGGKVTHKLLTRTTAQGHEDRLLHALLLLDLTSDADLDCVHKHRPSHPDFAFAVQVAVASLNVFSTWRSTDCFPRTDLQPSRLASTVRVQDFPWSRSCPVPSFNAGSFCLTFDDPVHSPVVPTRSPRLADGPEAPSLEHHPLPPAQVSLCLDAKSGLTMHVGRLDCLVAAPGPVLAQSAPGLHSPPLHRLICPSSRCRVSGLQTDQLCQIWDLILCFLLNSPWMHNRVDPMRIGGLALLAVRLKQNFPVRTRPCCIPSTRFGSHVLRLHPKSIRQHHGCLGAVARCHHAQGAVVCSHDFIVSSSTFIPCLSTSGRRALPRFHASLLARLLWRRGQPSTCGGFLSRAESPLHPATSFHAPELLLCLDKELDAPERGTTTLLSCFRRCSVYPTQTSIRTSEWVCAPPPRQDMVESGLAQLPP</sequence>
<dbReference type="Proteomes" id="UP001365128">
    <property type="component" value="Unassembled WGS sequence"/>
</dbReference>
<evidence type="ECO:0000256" key="1">
    <source>
        <dbReference type="SAM" id="MobiDB-lite"/>
    </source>
</evidence>
<reference evidence="2 3" key="1">
    <citation type="submission" date="2024-04" db="EMBL/GenBank/DDBJ databases">
        <title>Phyllosticta paracitricarpa is synonymous to the EU quarantine fungus P. citricarpa based on phylogenomic analyses.</title>
        <authorList>
            <consortium name="Lawrence Berkeley National Laboratory"/>
            <person name="Van Ingen-Buijs V.A."/>
            <person name="Van Westerhoven A.C."/>
            <person name="Haridas S."/>
            <person name="Skiadas P."/>
            <person name="Martin F."/>
            <person name="Groenewald J.Z."/>
            <person name="Crous P.W."/>
            <person name="Seidl M.F."/>
        </authorList>
    </citation>
    <scope>NUCLEOTIDE SEQUENCE [LARGE SCALE GENOMIC DNA]</scope>
    <source>
        <strain evidence="2 3">CBS 122670</strain>
    </source>
</reference>
<feature type="region of interest" description="Disordered" evidence="1">
    <location>
        <begin position="23"/>
        <end position="44"/>
    </location>
</feature>
<comment type="caution">
    <text evidence="2">The sequence shown here is derived from an EMBL/GenBank/DDBJ whole genome shotgun (WGS) entry which is preliminary data.</text>
</comment>
<name>A0ABR1LBM1_9PEZI</name>
<proteinExistence type="predicted"/>
<organism evidence="2 3">
    <name type="scientific">Phyllosticta citricarpa</name>
    <dbReference type="NCBI Taxonomy" id="55181"/>
    <lineage>
        <taxon>Eukaryota</taxon>
        <taxon>Fungi</taxon>
        <taxon>Dikarya</taxon>
        <taxon>Ascomycota</taxon>
        <taxon>Pezizomycotina</taxon>
        <taxon>Dothideomycetes</taxon>
        <taxon>Dothideomycetes incertae sedis</taxon>
        <taxon>Botryosphaeriales</taxon>
        <taxon>Phyllostictaceae</taxon>
        <taxon>Phyllosticta</taxon>
    </lineage>
</organism>
<evidence type="ECO:0000313" key="2">
    <source>
        <dbReference type="EMBL" id="KAK7531841.1"/>
    </source>
</evidence>
<dbReference type="EMBL" id="JBBPDW010000053">
    <property type="protein sequence ID" value="KAK7531841.1"/>
    <property type="molecule type" value="Genomic_DNA"/>
</dbReference>
<gene>
    <name evidence="2" type="ORF">IWX46DRAFT_630643</name>
</gene>
<keyword evidence="3" id="KW-1185">Reference proteome</keyword>
<evidence type="ECO:0000313" key="3">
    <source>
        <dbReference type="Proteomes" id="UP001365128"/>
    </source>
</evidence>
<protein>
    <submittedName>
        <fullName evidence="2">Uncharacterized protein</fullName>
    </submittedName>
</protein>
<accession>A0ABR1LBM1</accession>